<evidence type="ECO:0000313" key="6">
    <source>
        <dbReference type="EMBL" id="KSV58903.1"/>
    </source>
</evidence>
<organism evidence="6 7">
    <name type="scientific">Acetivibrio ethanolgignens</name>
    <dbReference type="NCBI Taxonomy" id="290052"/>
    <lineage>
        <taxon>Bacteria</taxon>
        <taxon>Bacillati</taxon>
        <taxon>Bacillota</taxon>
        <taxon>Clostridia</taxon>
        <taxon>Eubacteriales</taxon>
        <taxon>Oscillospiraceae</taxon>
        <taxon>Acetivibrio</taxon>
    </lineage>
</organism>
<evidence type="ECO:0000256" key="2">
    <source>
        <dbReference type="ARBA" id="ARBA00024867"/>
    </source>
</evidence>
<dbReference type="AlphaFoldDB" id="A0A0V8QEC9"/>
<dbReference type="Pfam" id="PF00072">
    <property type="entry name" value="Response_reg"/>
    <property type="match status" value="1"/>
</dbReference>
<evidence type="ECO:0000256" key="1">
    <source>
        <dbReference type="ARBA" id="ARBA00018672"/>
    </source>
</evidence>
<dbReference type="Gene3D" id="2.40.50.1020">
    <property type="entry name" value="LytTr DNA-binding domain"/>
    <property type="match status" value="1"/>
</dbReference>
<dbReference type="GO" id="GO:0000156">
    <property type="term" value="F:phosphorelay response regulator activity"/>
    <property type="evidence" value="ECO:0007669"/>
    <property type="project" value="InterPro"/>
</dbReference>
<evidence type="ECO:0000313" key="7">
    <source>
        <dbReference type="Proteomes" id="UP000054874"/>
    </source>
</evidence>
<dbReference type="Gene3D" id="3.40.50.2300">
    <property type="match status" value="1"/>
</dbReference>
<reference evidence="6 7" key="1">
    <citation type="submission" date="2015-11" db="EMBL/GenBank/DDBJ databases">
        <title>Butyribacter intestini gen. nov., sp. nov., a butyric acid-producing bacterium of the family Lachnospiraceae isolated from the human faeces.</title>
        <authorList>
            <person name="Zou Y."/>
            <person name="Xue W."/>
            <person name="Luo G."/>
            <person name="Lv M."/>
        </authorList>
    </citation>
    <scope>NUCLEOTIDE SEQUENCE [LARGE SCALE GENOMIC DNA]</scope>
    <source>
        <strain evidence="6 7">ACET-33324</strain>
    </source>
</reference>
<dbReference type="SMART" id="SM00448">
    <property type="entry name" value="REC"/>
    <property type="match status" value="1"/>
</dbReference>
<evidence type="ECO:0000256" key="3">
    <source>
        <dbReference type="PROSITE-ProRule" id="PRU00169"/>
    </source>
</evidence>
<comment type="function">
    <text evidence="2">May play the central regulatory role in sporulation. It may be an element of the effector pathway responsible for the activation of sporulation genes in response to nutritional stress. Spo0A may act in concert with spo0H (a sigma factor) to control the expression of some genes that are critical to the sporulation process.</text>
</comment>
<accession>A0A0V8QEC9</accession>
<protein>
    <recommendedName>
        <fullName evidence="1">Stage 0 sporulation protein A homolog</fullName>
    </recommendedName>
</protein>
<feature type="modified residue" description="4-aspartylphosphate" evidence="3">
    <location>
        <position position="54"/>
    </location>
</feature>
<feature type="domain" description="HTH LytTR-type" evidence="5">
    <location>
        <begin position="137"/>
        <end position="240"/>
    </location>
</feature>
<dbReference type="Proteomes" id="UP000054874">
    <property type="component" value="Unassembled WGS sequence"/>
</dbReference>
<dbReference type="PROSITE" id="PS50110">
    <property type="entry name" value="RESPONSE_REGULATORY"/>
    <property type="match status" value="1"/>
</dbReference>
<dbReference type="Pfam" id="PF04397">
    <property type="entry name" value="LytTR"/>
    <property type="match status" value="1"/>
</dbReference>
<dbReference type="InterPro" id="IPR011006">
    <property type="entry name" value="CheY-like_superfamily"/>
</dbReference>
<evidence type="ECO:0000259" key="5">
    <source>
        <dbReference type="PROSITE" id="PS50930"/>
    </source>
</evidence>
<dbReference type="PANTHER" id="PTHR37299:SF1">
    <property type="entry name" value="STAGE 0 SPORULATION PROTEIN A HOMOLOG"/>
    <property type="match status" value="1"/>
</dbReference>
<dbReference type="GO" id="GO:0003677">
    <property type="term" value="F:DNA binding"/>
    <property type="evidence" value="ECO:0007669"/>
    <property type="project" value="InterPro"/>
</dbReference>
<comment type="caution">
    <text evidence="6">The sequence shown here is derived from an EMBL/GenBank/DDBJ whole genome shotgun (WGS) entry which is preliminary data.</text>
</comment>
<dbReference type="InterPro" id="IPR007492">
    <property type="entry name" value="LytTR_DNA-bd_dom"/>
</dbReference>
<dbReference type="InterPro" id="IPR001789">
    <property type="entry name" value="Sig_transdc_resp-reg_receiver"/>
</dbReference>
<proteinExistence type="predicted"/>
<name>A0A0V8QEC9_9FIRM</name>
<dbReference type="PROSITE" id="PS50930">
    <property type="entry name" value="HTH_LYTTR"/>
    <property type="match status" value="1"/>
</dbReference>
<dbReference type="OrthoDB" id="9790669at2"/>
<dbReference type="RefSeq" id="WP_058352887.1">
    <property type="nucleotide sequence ID" value="NZ_CABMMD010000157.1"/>
</dbReference>
<keyword evidence="7" id="KW-1185">Reference proteome</keyword>
<dbReference type="PANTHER" id="PTHR37299">
    <property type="entry name" value="TRANSCRIPTIONAL REGULATOR-RELATED"/>
    <property type="match status" value="1"/>
</dbReference>
<dbReference type="InterPro" id="IPR046947">
    <property type="entry name" value="LytR-like"/>
</dbReference>
<feature type="domain" description="Response regulatory" evidence="4">
    <location>
        <begin position="2"/>
        <end position="125"/>
    </location>
</feature>
<dbReference type="EMBL" id="LNAM01000157">
    <property type="protein sequence ID" value="KSV58903.1"/>
    <property type="molecule type" value="Genomic_DNA"/>
</dbReference>
<keyword evidence="3" id="KW-0597">Phosphoprotein</keyword>
<dbReference type="SUPFAM" id="SSF52172">
    <property type="entry name" value="CheY-like"/>
    <property type="match status" value="1"/>
</dbReference>
<dbReference type="STRING" id="290052.ASU35_11160"/>
<gene>
    <name evidence="6" type="ORF">ASU35_11160</name>
</gene>
<dbReference type="SMART" id="SM00850">
    <property type="entry name" value="LytTR"/>
    <property type="match status" value="1"/>
</dbReference>
<sequence>MRILILEDQTESRNALIEIIKSISEEIEVTAIASEKEAIAALSCDREYSLFLLDINLDTTRLSDTSGMNVARKIRKLHCYEFTPIVFVTSILSLELQSYRELQCYRYITKPFDRTEVAAIIEKVLLHSLEQREEASVTIKKDGINYKLSCDDILFIQAISRGVRLVLKTEELAVRYLTLKQLLPKLPQDEFLQCHRMYIVNQRYIEYVDTVNRMIKIRGSKEPVEIGVTYKTQIRSLLHE</sequence>
<evidence type="ECO:0000259" key="4">
    <source>
        <dbReference type="PROSITE" id="PS50110"/>
    </source>
</evidence>